<evidence type="ECO:0000313" key="4">
    <source>
        <dbReference type="Proteomes" id="UP000185151"/>
    </source>
</evidence>
<dbReference type="InterPro" id="IPR050266">
    <property type="entry name" value="AB_hydrolase_sf"/>
</dbReference>
<dbReference type="InterPro" id="IPR029058">
    <property type="entry name" value="AB_hydrolase_fold"/>
</dbReference>
<dbReference type="SUPFAM" id="SSF53474">
    <property type="entry name" value="alpha/beta-Hydrolases"/>
    <property type="match status" value="1"/>
</dbReference>
<proteinExistence type="predicted"/>
<feature type="signal peptide" evidence="1">
    <location>
        <begin position="1"/>
        <end position="33"/>
    </location>
</feature>
<sequence>MEMMKHKLSRRGMLKIAGAATVAGALSSRTASAAPESPATLFATERGQGKNVMFLHGWTCDSHDWSWQLPYFESQYRVVAVDLRGHGRSQVMPSGAYTPADYVSDIEAFIVTKYPGQKFIIVGHSMGGQIAARLAARRPDLVSAVVSVDGALGLSEAAAKLFATTSRDLNAGDPGVAAPALFELVYDRSTDPAYKRWHARRVQGMPAHVVRESFAPLFFGGDQVGIGEASATFCKSLTVPVKHLCRDNEQANRMRTWFAHPKSEVDVWSHTGHWIMQDRSKDVNAAVTAWIDAL</sequence>
<keyword evidence="1" id="KW-0732">Signal</keyword>
<feature type="chain" id="PRO_5012907316" evidence="1">
    <location>
        <begin position="34"/>
        <end position="294"/>
    </location>
</feature>
<dbReference type="PROSITE" id="PS51318">
    <property type="entry name" value="TAT"/>
    <property type="match status" value="1"/>
</dbReference>
<dbReference type="PANTHER" id="PTHR43798:SF33">
    <property type="entry name" value="HYDROLASE, PUTATIVE (AFU_ORTHOLOGUE AFUA_2G14860)-RELATED"/>
    <property type="match status" value="1"/>
</dbReference>
<dbReference type="EMBL" id="FSRU01000001">
    <property type="protein sequence ID" value="SIO45583.1"/>
    <property type="molecule type" value="Genomic_DNA"/>
</dbReference>
<dbReference type="GO" id="GO:0016020">
    <property type="term" value="C:membrane"/>
    <property type="evidence" value="ECO:0007669"/>
    <property type="project" value="TreeGrafter"/>
</dbReference>
<dbReference type="InterPro" id="IPR000073">
    <property type="entry name" value="AB_hydrolase_1"/>
</dbReference>
<accession>A0A1N6JMW8</accession>
<organism evidence="3 4">
    <name type="scientific">Paraburkholderia phenazinium</name>
    <dbReference type="NCBI Taxonomy" id="60549"/>
    <lineage>
        <taxon>Bacteria</taxon>
        <taxon>Pseudomonadati</taxon>
        <taxon>Pseudomonadota</taxon>
        <taxon>Betaproteobacteria</taxon>
        <taxon>Burkholderiales</taxon>
        <taxon>Burkholderiaceae</taxon>
        <taxon>Paraburkholderia</taxon>
    </lineage>
</organism>
<keyword evidence="4" id="KW-1185">Reference proteome</keyword>
<evidence type="ECO:0000256" key="1">
    <source>
        <dbReference type="SAM" id="SignalP"/>
    </source>
</evidence>
<dbReference type="Proteomes" id="UP000185151">
    <property type="component" value="Unassembled WGS sequence"/>
</dbReference>
<feature type="domain" description="AB hydrolase-1" evidence="2">
    <location>
        <begin position="52"/>
        <end position="154"/>
    </location>
</feature>
<dbReference type="Pfam" id="PF00561">
    <property type="entry name" value="Abhydrolase_1"/>
    <property type="match status" value="1"/>
</dbReference>
<dbReference type="PANTHER" id="PTHR43798">
    <property type="entry name" value="MONOACYLGLYCEROL LIPASE"/>
    <property type="match status" value="1"/>
</dbReference>
<evidence type="ECO:0000313" key="3">
    <source>
        <dbReference type="EMBL" id="SIO45583.1"/>
    </source>
</evidence>
<dbReference type="Gene3D" id="3.40.50.1820">
    <property type="entry name" value="alpha/beta hydrolase"/>
    <property type="match status" value="1"/>
</dbReference>
<dbReference type="AlphaFoldDB" id="A0A1N6JMW8"/>
<protein>
    <submittedName>
        <fullName evidence="3">Pimeloyl-ACP methyl ester carboxylesterase</fullName>
    </submittedName>
</protein>
<dbReference type="OrthoDB" id="8562572at2"/>
<reference evidence="3 4" key="1">
    <citation type="submission" date="2016-11" db="EMBL/GenBank/DDBJ databases">
        <authorList>
            <person name="Jaros S."/>
            <person name="Januszkiewicz K."/>
            <person name="Wedrychowicz H."/>
        </authorList>
    </citation>
    <scope>NUCLEOTIDE SEQUENCE [LARGE SCALE GENOMIC DNA]</scope>
    <source>
        <strain evidence="3 4">GAS95</strain>
    </source>
</reference>
<dbReference type="InterPro" id="IPR006311">
    <property type="entry name" value="TAT_signal"/>
</dbReference>
<name>A0A1N6JMW8_9BURK</name>
<gene>
    <name evidence="3" type="ORF">SAMN05444165_3353</name>
</gene>
<evidence type="ECO:0000259" key="2">
    <source>
        <dbReference type="Pfam" id="PF00561"/>
    </source>
</evidence>
<dbReference type="PRINTS" id="PR00111">
    <property type="entry name" value="ABHYDROLASE"/>
</dbReference>